<reference evidence="3" key="1">
    <citation type="submission" date="2020-02" db="EMBL/GenBank/DDBJ databases">
        <authorList>
            <person name="Palmer J.M."/>
        </authorList>
    </citation>
    <scope>NUCLEOTIDE SEQUENCE</scope>
    <source>
        <strain evidence="3">EPUS1.4</strain>
        <tissue evidence="3">Thallus</tissue>
    </source>
</reference>
<keyword evidence="1" id="KW-1133">Transmembrane helix</keyword>
<dbReference type="InterPro" id="IPR058257">
    <property type="entry name" value="CorA-like_dom"/>
</dbReference>
<dbReference type="Pfam" id="PF26616">
    <property type="entry name" value="CorA-like"/>
    <property type="match status" value="1"/>
</dbReference>
<dbReference type="Proteomes" id="UP000606974">
    <property type="component" value="Unassembled WGS sequence"/>
</dbReference>
<comment type="caution">
    <text evidence="3">The sequence shown here is derived from an EMBL/GenBank/DDBJ whole genome shotgun (WGS) entry which is preliminary data.</text>
</comment>
<dbReference type="OrthoDB" id="4153890at2759"/>
<evidence type="ECO:0000259" key="2">
    <source>
        <dbReference type="Pfam" id="PF26616"/>
    </source>
</evidence>
<dbReference type="EMBL" id="JAACFV010000031">
    <property type="protein sequence ID" value="KAF7510286.1"/>
    <property type="molecule type" value="Genomic_DNA"/>
</dbReference>
<dbReference type="Gene3D" id="1.20.58.340">
    <property type="entry name" value="Magnesium transport protein CorA, transmembrane region"/>
    <property type="match status" value="1"/>
</dbReference>
<keyword evidence="1" id="KW-0812">Transmembrane</keyword>
<keyword evidence="1" id="KW-0472">Membrane</keyword>
<sequence>MNLLATNTTALFLPQDSPLSQVELLIRDRKPHHNQHPKDWSPTEPASKGIPLARHQVENKAEYELGESKVTLSTAAVQTSGPQQCDPGSQWLPLNNPAEMEWHLRDDHQFRAFVIRQKNSHSRLSVSKDLFGCLSSKCGLSAQFQQVIAYFGSRDFEVEVATPRLRFARLKPPRLSASSNGFECMYGLRFVQLNNKGDPLRMYSLRQLAVYNKEDVGRNLATWLLVAPPLNVTIAFNEYFEMQNTGASMNPFGVHVLLFHFAISSWRPYLVHLAEEVHQHANTVLLAAPAGHGPISLNKCGDMQRLKLLGDAMLDATLTLSTTRDALNHLTAGYTHYVIWTDVQDEVAVDEFEDDVYHQLLELSREVDWLLQQTDGMRQKLLGISHLVSSFMSLGNGLALEDLGKEAREENSHIRNLTQKSTQDAAAVKVLTIMMLVYLPATVVLNFFSTSFVDNNTSAGSSRNLIILANWWIFVVISVPLTVLTFYVWWVFAGLQATGKYPPWWRKIARMKLIFRARTTSQTDEENGIDPVSTAATIAICDEKL</sequence>
<keyword evidence="4" id="KW-1185">Reference proteome</keyword>
<accession>A0A8H7ANF0</accession>
<proteinExistence type="predicted"/>
<feature type="transmembrane region" description="Helical" evidence="1">
    <location>
        <begin position="465"/>
        <end position="492"/>
    </location>
</feature>
<evidence type="ECO:0000313" key="3">
    <source>
        <dbReference type="EMBL" id="KAF7510286.1"/>
    </source>
</evidence>
<name>A0A8H7ANF0_9EURO</name>
<gene>
    <name evidence="3" type="ORF">GJ744_006782</name>
</gene>
<dbReference type="AlphaFoldDB" id="A0A8H7ANF0"/>
<protein>
    <recommendedName>
        <fullName evidence="2">CorA-like transporter domain-containing protein</fullName>
    </recommendedName>
</protein>
<organism evidence="3 4">
    <name type="scientific">Endocarpon pusillum</name>
    <dbReference type="NCBI Taxonomy" id="364733"/>
    <lineage>
        <taxon>Eukaryota</taxon>
        <taxon>Fungi</taxon>
        <taxon>Dikarya</taxon>
        <taxon>Ascomycota</taxon>
        <taxon>Pezizomycotina</taxon>
        <taxon>Eurotiomycetes</taxon>
        <taxon>Chaetothyriomycetidae</taxon>
        <taxon>Verrucariales</taxon>
        <taxon>Verrucariaceae</taxon>
        <taxon>Endocarpon</taxon>
    </lineage>
</organism>
<feature type="transmembrane region" description="Helical" evidence="1">
    <location>
        <begin position="430"/>
        <end position="453"/>
    </location>
</feature>
<evidence type="ECO:0000313" key="4">
    <source>
        <dbReference type="Proteomes" id="UP000606974"/>
    </source>
</evidence>
<feature type="domain" description="CorA-like transporter" evidence="2">
    <location>
        <begin position="99"/>
        <end position="283"/>
    </location>
</feature>
<evidence type="ECO:0000256" key="1">
    <source>
        <dbReference type="SAM" id="Phobius"/>
    </source>
</evidence>